<proteinExistence type="predicted"/>
<dbReference type="STRING" id="658167.SAMN04488135_11625"/>
<dbReference type="EMBL" id="FQXE01000016">
    <property type="protein sequence ID" value="SHI25348.1"/>
    <property type="molecule type" value="Genomic_DNA"/>
</dbReference>
<dbReference type="Proteomes" id="UP000184226">
    <property type="component" value="Unassembled WGS sequence"/>
</dbReference>
<sequence>MQAGLGHNDPDYRRFAEAYLNPANLAQPGESLQGAKVAKTYENELATWLAERFGFVVGGDGGPGNRAARPQ</sequence>
<dbReference type="OrthoDB" id="1776524at2"/>
<reference evidence="1 2" key="1">
    <citation type="submission" date="2016-11" db="EMBL/GenBank/DDBJ databases">
        <authorList>
            <person name="Jaros S."/>
            <person name="Januszkiewicz K."/>
            <person name="Wedrychowicz H."/>
        </authorList>
    </citation>
    <scope>NUCLEOTIDE SEQUENCE [LARGE SCALE GENOMIC DNA]</scope>
    <source>
        <strain evidence="1 2">CGMCC 1.10190</strain>
    </source>
</reference>
<evidence type="ECO:0000313" key="1">
    <source>
        <dbReference type="EMBL" id="SHI25348.1"/>
    </source>
</evidence>
<accession>A0A1M5ZMI4</accession>
<organism evidence="1 2">
    <name type="scientific">Pollutimonas bauzanensis</name>
    <dbReference type="NCBI Taxonomy" id="658167"/>
    <lineage>
        <taxon>Bacteria</taxon>
        <taxon>Pseudomonadati</taxon>
        <taxon>Pseudomonadota</taxon>
        <taxon>Betaproteobacteria</taxon>
        <taxon>Burkholderiales</taxon>
        <taxon>Alcaligenaceae</taxon>
        <taxon>Pollutimonas</taxon>
    </lineage>
</organism>
<dbReference type="AlphaFoldDB" id="A0A1M5ZMI4"/>
<protein>
    <submittedName>
        <fullName evidence="1">Uncharacterized protein</fullName>
    </submittedName>
</protein>
<evidence type="ECO:0000313" key="2">
    <source>
        <dbReference type="Proteomes" id="UP000184226"/>
    </source>
</evidence>
<keyword evidence="2" id="KW-1185">Reference proteome</keyword>
<dbReference type="RefSeq" id="WP_073108024.1">
    <property type="nucleotide sequence ID" value="NZ_FQXE01000016.1"/>
</dbReference>
<name>A0A1M5ZMI4_9BURK</name>
<gene>
    <name evidence="1" type="ORF">SAMN04488135_11625</name>
</gene>